<evidence type="ECO:0000256" key="1">
    <source>
        <dbReference type="ARBA" id="ARBA00022603"/>
    </source>
</evidence>
<dbReference type="GO" id="GO:0008173">
    <property type="term" value="F:RNA methyltransferase activity"/>
    <property type="evidence" value="ECO:0007669"/>
    <property type="project" value="InterPro"/>
</dbReference>
<dbReference type="PANTHER" id="PTHR43191:SF2">
    <property type="entry name" value="RRNA METHYLTRANSFERASE 3, MITOCHONDRIAL"/>
    <property type="match status" value="1"/>
</dbReference>
<dbReference type="EMBL" id="CP001698">
    <property type="protein sequence ID" value="ADN01139.1"/>
    <property type="molecule type" value="Genomic_DNA"/>
</dbReference>
<name>E0RND9_WINT6</name>
<dbReference type="PaxDb" id="665571-STHERM_c01630"/>
<dbReference type="Proteomes" id="UP000001296">
    <property type="component" value="Chromosome"/>
</dbReference>
<dbReference type="GO" id="GO:0032259">
    <property type="term" value="P:methylation"/>
    <property type="evidence" value="ECO:0007669"/>
    <property type="project" value="UniProtKB-KW"/>
</dbReference>
<organism evidence="4 5">
    <name type="scientific">Winmispira thermophila (strain ATCC 49972 / DSM 6192 / RI 19.B1)</name>
    <name type="common">Spirochaeta thermophila</name>
    <dbReference type="NCBI Taxonomy" id="665571"/>
    <lineage>
        <taxon>Bacteria</taxon>
        <taxon>Pseudomonadati</taxon>
        <taxon>Spirochaetota</taxon>
        <taxon>Spirochaetia</taxon>
        <taxon>Winmispirales</taxon>
        <taxon>Winmispiraceae</taxon>
        <taxon>Winmispira</taxon>
    </lineage>
</organism>
<dbReference type="eggNOG" id="COG0566">
    <property type="taxonomic scope" value="Bacteria"/>
</dbReference>
<evidence type="ECO:0000313" key="4">
    <source>
        <dbReference type="EMBL" id="ADN01139.1"/>
    </source>
</evidence>
<gene>
    <name evidence="4" type="ordered locus">STHERM_c01630</name>
</gene>
<feature type="domain" description="tRNA/rRNA methyltransferase SpoU type" evidence="3">
    <location>
        <begin position="118"/>
        <end position="254"/>
    </location>
</feature>
<evidence type="ECO:0000313" key="5">
    <source>
        <dbReference type="Proteomes" id="UP000001296"/>
    </source>
</evidence>
<proteinExistence type="predicted"/>
<dbReference type="KEGG" id="sta:STHERM_c01630"/>
<protein>
    <submittedName>
        <fullName evidence="4">RNA methyltransferase, TrmH family</fullName>
    </submittedName>
</protein>
<reference evidence="4 5" key="2">
    <citation type="journal article" date="2010" name="J. Bacteriol.">
        <title>Genome sequence of the polysaccharide-degrading, thermophilic anaerobe Spirochaeta thermophila DSM 6192.</title>
        <authorList>
            <person name="Angelov A."/>
            <person name="Liebl S."/>
            <person name="Ballschmiter M."/>
            <person name="Bomeke M."/>
            <person name="Lehmann R."/>
            <person name="Liesegang H."/>
            <person name="Daniel R."/>
            <person name="Liebl W."/>
        </authorList>
    </citation>
    <scope>NUCLEOTIDE SEQUENCE [LARGE SCALE GENOMIC DNA]</scope>
    <source>
        <strain evidence="5">ATCC 49972 / DSM 6192 / RI 19.B1</strain>
    </source>
</reference>
<dbReference type="PANTHER" id="PTHR43191">
    <property type="entry name" value="RRNA METHYLTRANSFERASE 3"/>
    <property type="match status" value="1"/>
</dbReference>
<keyword evidence="2 4" id="KW-0808">Transferase</keyword>
<dbReference type="InterPro" id="IPR001537">
    <property type="entry name" value="SpoU_MeTrfase"/>
</dbReference>
<evidence type="ECO:0000256" key="2">
    <source>
        <dbReference type="ARBA" id="ARBA00022679"/>
    </source>
</evidence>
<evidence type="ECO:0000259" key="3">
    <source>
        <dbReference type="Pfam" id="PF00588"/>
    </source>
</evidence>
<dbReference type="InterPro" id="IPR051259">
    <property type="entry name" value="rRNA_Methyltransferase"/>
</dbReference>
<dbReference type="Gene3D" id="3.40.1280.10">
    <property type="match status" value="1"/>
</dbReference>
<keyword evidence="1 4" id="KW-0489">Methyltransferase</keyword>
<dbReference type="SUPFAM" id="SSF75217">
    <property type="entry name" value="alpha/beta knot"/>
    <property type="match status" value="1"/>
</dbReference>
<dbReference type="GO" id="GO:0006396">
    <property type="term" value="P:RNA processing"/>
    <property type="evidence" value="ECO:0007669"/>
    <property type="project" value="InterPro"/>
</dbReference>
<dbReference type="GO" id="GO:0003723">
    <property type="term" value="F:RNA binding"/>
    <property type="evidence" value="ECO:0007669"/>
    <property type="project" value="InterPro"/>
</dbReference>
<dbReference type="Pfam" id="PF00588">
    <property type="entry name" value="SpoU_methylase"/>
    <property type="match status" value="1"/>
</dbReference>
<sequence length="265" mass="29063">MITPRKFARLTPSARLRKLRTLLRAWRTLSPPEWETVRPMVRDILFFVARDEEAPASLREACAGLLPYISQTTDPEALARPFLRAEILLDELLGTWTADWDLSLEPRGALPPRTSLPIWVYLEDLRSPYNVGAIFRSAEAFGASGIYLSPATPTPDHPRAARTARGTQHVLPWERLPAERLGGLGLPILALETGGTPIDTYPFPPEGIVVVGNEELGVSPELLALAESSQGRVSIPLVGTKGSLNVSVAAGILLCYWSRALTRRA</sequence>
<dbReference type="InterPro" id="IPR029028">
    <property type="entry name" value="Alpha/beta_knot_MTases"/>
</dbReference>
<dbReference type="RefSeq" id="WP_013312980.1">
    <property type="nucleotide sequence ID" value="NC_014484.1"/>
</dbReference>
<dbReference type="HOGENOM" id="CLU_1049463_0_0_12"/>
<reference key="1">
    <citation type="submission" date="2009-08" db="EMBL/GenBank/DDBJ databases">
        <title>The genome sequence of Spirochaeta thermophila DSM6192.</title>
        <authorList>
            <person name="Angelov A."/>
            <person name="Mientus M."/>
            <person name="Wittenberg S."/>
            <person name="Lehmann R."/>
            <person name="Liesegang H."/>
            <person name="Daniel R."/>
            <person name="Liebl W."/>
        </authorList>
    </citation>
    <scope>NUCLEOTIDE SEQUENCE</scope>
    <source>
        <strain>DSM 6192</strain>
    </source>
</reference>
<accession>E0RND9</accession>
<dbReference type="CDD" id="cd18082">
    <property type="entry name" value="SpoU-like_family"/>
    <property type="match status" value="1"/>
</dbReference>
<dbReference type="InterPro" id="IPR029026">
    <property type="entry name" value="tRNA_m1G_MTases_N"/>
</dbReference>
<dbReference type="AlphaFoldDB" id="E0RND9"/>